<feature type="transmembrane region" description="Helical" evidence="1">
    <location>
        <begin position="128"/>
        <end position="147"/>
    </location>
</feature>
<gene>
    <name evidence="2" type="ORF">GSY63_00295</name>
</gene>
<organism evidence="2 3">
    <name type="scientific">Mucilaginibacter agri</name>
    <dbReference type="NCBI Taxonomy" id="2695265"/>
    <lineage>
        <taxon>Bacteria</taxon>
        <taxon>Pseudomonadati</taxon>
        <taxon>Bacteroidota</taxon>
        <taxon>Sphingobacteriia</taxon>
        <taxon>Sphingobacteriales</taxon>
        <taxon>Sphingobacteriaceae</taxon>
        <taxon>Mucilaginibacter</taxon>
    </lineage>
</organism>
<dbReference type="EMBL" id="WWEO01000026">
    <property type="protein sequence ID" value="NCD67788.1"/>
    <property type="molecule type" value="Genomic_DNA"/>
</dbReference>
<comment type="caution">
    <text evidence="2">The sequence shown here is derived from an EMBL/GenBank/DDBJ whole genome shotgun (WGS) entry which is preliminary data.</text>
</comment>
<feature type="transmembrane region" description="Helical" evidence="1">
    <location>
        <begin position="92"/>
        <end position="116"/>
    </location>
</feature>
<dbReference type="RefSeq" id="WP_166583841.1">
    <property type="nucleotide sequence ID" value="NZ_WWEO01000026.1"/>
</dbReference>
<feature type="transmembrane region" description="Helical" evidence="1">
    <location>
        <begin position="48"/>
        <end position="80"/>
    </location>
</feature>
<sequence length="153" mass="17105">MPLLNDALIAGFIAISVNTLLLQLAPMIHIKAEGGGLLKLLLQYGRPITGHIAFLYTSLFGVVFHYLTGLVMVIIYICWFSRLLKMSGWIKGSLFSLLPWLINGFIVLPLLGYGLLGNYKLSLAGMCYFMITNWLFGLVLGWLFAYLNKSLNK</sequence>
<protein>
    <submittedName>
        <fullName evidence="2">Uncharacterized protein</fullName>
    </submittedName>
</protein>
<dbReference type="AlphaFoldDB" id="A0A965ZB46"/>
<feature type="transmembrane region" description="Helical" evidence="1">
    <location>
        <begin position="7"/>
        <end position="28"/>
    </location>
</feature>
<evidence type="ECO:0000313" key="3">
    <source>
        <dbReference type="Proteomes" id="UP000638732"/>
    </source>
</evidence>
<keyword evidence="1" id="KW-0812">Transmembrane</keyword>
<dbReference type="Proteomes" id="UP000638732">
    <property type="component" value="Unassembled WGS sequence"/>
</dbReference>
<accession>A0A965ZB46</accession>
<keyword evidence="3" id="KW-1185">Reference proteome</keyword>
<reference evidence="2" key="1">
    <citation type="submission" date="2020-01" db="EMBL/GenBank/DDBJ databases">
        <authorList>
            <person name="Seo Y.L."/>
        </authorList>
    </citation>
    <scope>NUCLEOTIDE SEQUENCE</scope>
    <source>
        <strain evidence="2">R11</strain>
    </source>
</reference>
<name>A0A965ZB46_9SPHI</name>
<evidence type="ECO:0000313" key="2">
    <source>
        <dbReference type="EMBL" id="NCD67788.1"/>
    </source>
</evidence>
<keyword evidence="1" id="KW-0472">Membrane</keyword>
<keyword evidence="1" id="KW-1133">Transmembrane helix</keyword>
<evidence type="ECO:0000256" key="1">
    <source>
        <dbReference type="SAM" id="Phobius"/>
    </source>
</evidence>
<reference evidence="2" key="2">
    <citation type="submission" date="2020-10" db="EMBL/GenBank/DDBJ databases">
        <title>Mucilaginibacter sp. nov., isolated from soil.</title>
        <authorList>
            <person name="Jeon C.O."/>
        </authorList>
    </citation>
    <scope>NUCLEOTIDE SEQUENCE</scope>
    <source>
        <strain evidence="2">R11</strain>
    </source>
</reference>
<proteinExistence type="predicted"/>